<reference evidence="2" key="1">
    <citation type="submission" date="2009-07" db="EMBL/GenBank/DDBJ databases">
        <authorList>
            <person name="Weinstock G."/>
            <person name="Sodergren E."/>
            <person name="Clifton S."/>
            <person name="Fulton L."/>
            <person name="Fulton B."/>
            <person name="Courtney L."/>
            <person name="Fronick C."/>
            <person name="Harrison M."/>
            <person name="Strong C."/>
            <person name="Farmer C."/>
            <person name="Delahaunty K."/>
            <person name="Markovic C."/>
            <person name="Hall O."/>
            <person name="Minx P."/>
            <person name="Tomlinson C."/>
            <person name="Mitreva M."/>
            <person name="Nelson J."/>
            <person name="Hou S."/>
            <person name="Wollam A."/>
            <person name="Pepin K.H."/>
            <person name="Johnson M."/>
            <person name="Bhonagiri V."/>
            <person name="Nash W.E."/>
            <person name="Warren W."/>
            <person name="Chinwalla A."/>
            <person name="Mardis E.R."/>
            <person name="Wilson R.K."/>
        </authorList>
    </citation>
    <scope>NUCLEOTIDE SEQUENCE [LARGE SCALE GENOMIC DNA]</scope>
    <source>
        <strain evidence="2">DSM 14469</strain>
    </source>
</reference>
<dbReference type="Pfam" id="PF03713">
    <property type="entry name" value="DUF305"/>
    <property type="match status" value="1"/>
</dbReference>
<dbReference type="InterPro" id="IPR005183">
    <property type="entry name" value="DUF305_CopM-like"/>
</dbReference>
<dbReference type="Gene3D" id="1.20.1260.10">
    <property type="match status" value="1"/>
</dbReference>
<evidence type="ECO:0000259" key="1">
    <source>
        <dbReference type="Pfam" id="PF03713"/>
    </source>
</evidence>
<keyword evidence="3" id="KW-1185">Reference proteome</keyword>
<dbReference type="AlphaFoldDB" id="C6LJ73"/>
<accession>C6LJ73</accession>
<evidence type="ECO:0000313" key="3">
    <source>
        <dbReference type="Proteomes" id="UP000005561"/>
    </source>
</evidence>
<comment type="caution">
    <text evidence="2">The sequence shown here is derived from an EMBL/GenBank/DDBJ whole genome shotgun (WGS) entry which is preliminary data.</text>
</comment>
<dbReference type="STRING" id="168384.SAMN05660368_00853"/>
<protein>
    <recommendedName>
        <fullName evidence="1">DUF305 domain-containing protein</fullName>
    </recommendedName>
</protein>
<dbReference type="RefSeq" id="WP_006863472.1">
    <property type="nucleotide sequence ID" value="NZ_ACCL02000019.1"/>
</dbReference>
<organism evidence="2 3">
    <name type="scientific">Marvinbryantia formatexigens DSM 14469</name>
    <dbReference type="NCBI Taxonomy" id="478749"/>
    <lineage>
        <taxon>Bacteria</taxon>
        <taxon>Bacillati</taxon>
        <taxon>Bacillota</taxon>
        <taxon>Clostridia</taxon>
        <taxon>Lachnospirales</taxon>
        <taxon>Lachnospiraceae</taxon>
        <taxon>Marvinbryantia</taxon>
    </lineage>
</organism>
<sequence>MKTPSELSLVTQRYLKEYRNILEEMICQMTQAELTGSISHNFIVQMIPHHRAAIRMSENLLQYTTCIPLQEIALRIITEQTKSIQDMENALKSCCRFQNPQQQLCRYQLRFGQITQAMFSEMKTACATNNLNSDFMREMIPHHQGAVRMSENALCFAICPELKPILRAIITSQEAGIREMQQLLCSSTCQ</sequence>
<dbReference type="InterPro" id="IPR012347">
    <property type="entry name" value="Ferritin-like"/>
</dbReference>
<dbReference type="EMBL" id="ACCL02000019">
    <property type="protein sequence ID" value="EET59393.1"/>
    <property type="molecule type" value="Genomic_DNA"/>
</dbReference>
<evidence type="ECO:0000313" key="2">
    <source>
        <dbReference type="EMBL" id="EET59393.1"/>
    </source>
</evidence>
<dbReference type="PANTHER" id="PTHR36933">
    <property type="entry name" value="SLL0788 PROTEIN"/>
    <property type="match status" value="1"/>
</dbReference>
<feature type="domain" description="DUF305" evidence="1">
    <location>
        <begin position="40"/>
        <end position="184"/>
    </location>
</feature>
<name>C6LJ73_9FIRM</name>
<dbReference type="Proteomes" id="UP000005561">
    <property type="component" value="Unassembled WGS sequence"/>
</dbReference>
<gene>
    <name evidence="2" type="ORF">BRYFOR_08708</name>
</gene>
<dbReference type="eggNOG" id="COG3544">
    <property type="taxonomic scope" value="Bacteria"/>
</dbReference>
<dbReference type="OrthoDB" id="8603558at2"/>
<proteinExistence type="predicted"/>
<dbReference type="PANTHER" id="PTHR36933:SF1">
    <property type="entry name" value="SLL0788 PROTEIN"/>
    <property type="match status" value="1"/>
</dbReference>